<sequence length="501" mass="54629">MKRSRKSNRVSWAPDVNLSQVRLFISEDCPSQVGLEAQDHLQAKASCILHSNGMDFNDFPPGFDGGHYVKQLKEEVFHIPQIKWKCPPKFVLSYNWHMVAGEESKEVEAQKLREMRVLEAVYPRPSAIPPSPSNSLDIEEYHHDDDRHTPIIPITPIEDEDATDLPSDLTAPINTPPLTLQPPPALPQGLVASGTPNTTQSNNPAPKPPASEKPVLGMLPGLEADVVAAASAALSAIVKSKEQGSMIDTDLLIKILSNPKMIEKLINDYGAPAETGSLPKSGSKPVTPLVPSSSPEPGMVLSSRPANRNLEPVPNGMRLTLKTIPPQLDAILVSGSKPITPAVPSCSPEPNMVFSARPGNGNLYPTPNTLNMMPPQSNHVPVSSVSAMKAPSPLAKDINYYKSLIKQHGGEGQETQDRIVSQYGNRHSYIQDTELIHHIKPKELKQKAQKPCIYFKSSKGCRNGSDCPYQHDMSYQLQTGSLPEAPSAKRIKLGREITGRT</sequence>
<protein>
    <recommendedName>
        <fullName evidence="4">C3H1-type domain-containing protein</fullName>
    </recommendedName>
</protein>
<feature type="domain" description="C3H1-type" evidence="4">
    <location>
        <begin position="446"/>
        <end position="474"/>
    </location>
</feature>
<name>A0AAP0X5A6_LIQFO</name>
<keyword evidence="2" id="KW-0863">Zinc-finger</keyword>
<evidence type="ECO:0000313" key="6">
    <source>
        <dbReference type="Proteomes" id="UP001415857"/>
    </source>
</evidence>
<dbReference type="GO" id="GO:0008270">
    <property type="term" value="F:zinc ion binding"/>
    <property type="evidence" value="ECO:0007669"/>
    <property type="project" value="UniProtKB-KW"/>
</dbReference>
<dbReference type="AlphaFoldDB" id="A0AAP0X5A6"/>
<dbReference type="Proteomes" id="UP001415857">
    <property type="component" value="Unassembled WGS sequence"/>
</dbReference>
<evidence type="ECO:0000256" key="3">
    <source>
        <dbReference type="SAM" id="MobiDB-lite"/>
    </source>
</evidence>
<feature type="region of interest" description="Disordered" evidence="3">
    <location>
        <begin position="274"/>
        <end position="314"/>
    </location>
</feature>
<gene>
    <name evidence="5" type="ORF">L1049_025079</name>
</gene>
<dbReference type="GO" id="GO:0003677">
    <property type="term" value="F:DNA binding"/>
    <property type="evidence" value="ECO:0007669"/>
    <property type="project" value="UniProtKB-KW"/>
</dbReference>
<comment type="caution">
    <text evidence="5">The sequence shown here is derived from an EMBL/GenBank/DDBJ whole genome shotgun (WGS) entry which is preliminary data.</text>
</comment>
<reference evidence="5 6" key="1">
    <citation type="journal article" date="2024" name="Plant J.">
        <title>Genome sequences and population genomics reveal climatic adaptation and genomic divergence between two closely related sweetgum species.</title>
        <authorList>
            <person name="Xu W.Q."/>
            <person name="Ren C.Q."/>
            <person name="Zhang X.Y."/>
            <person name="Comes H.P."/>
            <person name="Liu X.H."/>
            <person name="Li Y.G."/>
            <person name="Kettle C.J."/>
            <person name="Jalonen R."/>
            <person name="Gaisberger H."/>
            <person name="Ma Y.Z."/>
            <person name="Qiu Y.X."/>
        </authorList>
    </citation>
    <scope>NUCLEOTIDE SEQUENCE [LARGE SCALE GENOMIC DNA]</scope>
    <source>
        <strain evidence="5">Hangzhou</strain>
    </source>
</reference>
<dbReference type="PANTHER" id="PTHR33400:SF9">
    <property type="entry name" value="C3H1-TYPE DOMAIN-CONTAINING PROTEIN"/>
    <property type="match status" value="1"/>
</dbReference>
<proteinExistence type="predicted"/>
<keyword evidence="1" id="KW-0238">DNA-binding</keyword>
<organism evidence="5 6">
    <name type="scientific">Liquidambar formosana</name>
    <name type="common">Formosan gum</name>
    <dbReference type="NCBI Taxonomy" id="63359"/>
    <lineage>
        <taxon>Eukaryota</taxon>
        <taxon>Viridiplantae</taxon>
        <taxon>Streptophyta</taxon>
        <taxon>Embryophyta</taxon>
        <taxon>Tracheophyta</taxon>
        <taxon>Spermatophyta</taxon>
        <taxon>Magnoliopsida</taxon>
        <taxon>eudicotyledons</taxon>
        <taxon>Gunneridae</taxon>
        <taxon>Pentapetalae</taxon>
        <taxon>Saxifragales</taxon>
        <taxon>Altingiaceae</taxon>
        <taxon>Liquidambar</taxon>
    </lineage>
</organism>
<feature type="zinc finger region" description="C3H1-type" evidence="2">
    <location>
        <begin position="446"/>
        <end position="474"/>
    </location>
</feature>
<dbReference type="PANTHER" id="PTHR33400">
    <property type="entry name" value="ZINC FINGER CCCH DOMAIN-CONTAINING PROTEIN 6-RELATED"/>
    <property type="match status" value="1"/>
</dbReference>
<keyword evidence="2" id="KW-0862">Zinc</keyword>
<keyword evidence="6" id="KW-1185">Reference proteome</keyword>
<accession>A0AAP0X5A6</accession>
<dbReference type="EMBL" id="JBBPBK010000005">
    <property type="protein sequence ID" value="KAK9285878.1"/>
    <property type="molecule type" value="Genomic_DNA"/>
</dbReference>
<feature type="region of interest" description="Disordered" evidence="3">
    <location>
        <begin position="158"/>
        <end position="213"/>
    </location>
</feature>
<evidence type="ECO:0000256" key="2">
    <source>
        <dbReference type="PROSITE-ProRule" id="PRU00723"/>
    </source>
</evidence>
<feature type="compositionally biased region" description="Polar residues" evidence="3">
    <location>
        <begin position="194"/>
        <end position="204"/>
    </location>
</feature>
<evidence type="ECO:0000259" key="4">
    <source>
        <dbReference type="PROSITE" id="PS50103"/>
    </source>
</evidence>
<dbReference type="PROSITE" id="PS50103">
    <property type="entry name" value="ZF_C3H1"/>
    <property type="match status" value="1"/>
</dbReference>
<evidence type="ECO:0000256" key="1">
    <source>
        <dbReference type="ARBA" id="ARBA00023125"/>
    </source>
</evidence>
<evidence type="ECO:0000313" key="5">
    <source>
        <dbReference type="EMBL" id="KAK9285878.1"/>
    </source>
</evidence>
<dbReference type="InterPro" id="IPR000571">
    <property type="entry name" value="Znf_CCCH"/>
</dbReference>
<keyword evidence="2" id="KW-0479">Metal-binding</keyword>